<comment type="similarity">
    <text evidence="1">Belongs to the MAX family.</text>
</comment>
<dbReference type="Proteomes" id="UP000594262">
    <property type="component" value="Unplaced"/>
</dbReference>
<dbReference type="GO" id="GO:0045944">
    <property type="term" value="P:positive regulation of transcription by RNA polymerase II"/>
    <property type="evidence" value="ECO:0007669"/>
    <property type="project" value="TreeGrafter"/>
</dbReference>
<keyword evidence="9" id="KW-0539">Nucleus</keyword>
<dbReference type="OrthoDB" id="8964853at2759"/>
<proteinExistence type="inferred from homology"/>
<evidence type="ECO:0000256" key="4">
    <source>
        <dbReference type="ARBA" id="ARBA00022553"/>
    </source>
</evidence>
<evidence type="ECO:0000313" key="14">
    <source>
        <dbReference type="Proteomes" id="UP000594262"/>
    </source>
</evidence>
<accession>A0A7M5X440</accession>
<evidence type="ECO:0000256" key="8">
    <source>
        <dbReference type="ARBA" id="ARBA00023163"/>
    </source>
</evidence>
<name>A0A7M5X440_9CNID</name>
<dbReference type="GO" id="GO:0003677">
    <property type="term" value="F:DNA binding"/>
    <property type="evidence" value="ECO:0007669"/>
    <property type="project" value="UniProtKB-KW"/>
</dbReference>
<protein>
    <recommendedName>
        <fullName evidence="2">Protein max</fullName>
    </recommendedName>
    <alternativeName>
        <fullName evidence="10">Myc-associated factor X</fullName>
    </alternativeName>
</protein>
<dbReference type="InterPro" id="IPR036638">
    <property type="entry name" value="HLH_DNA-bd_sf"/>
</dbReference>
<evidence type="ECO:0000256" key="5">
    <source>
        <dbReference type="ARBA" id="ARBA00023015"/>
    </source>
</evidence>
<evidence type="ECO:0000259" key="12">
    <source>
        <dbReference type="PROSITE" id="PS50888"/>
    </source>
</evidence>
<dbReference type="Pfam" id="PF00010">
    <property type="entry name" value="HLH"/>
    <property type="match status" value="1"/>
</dbReference>
<dbReference type="GO" id="GO:0046983">
    <property type="term" value="F:protein dimerization activity"/>
    <property type="evidence" value="ECO:0007669"/>
    <property type="project" value="InterPro"/>
</dbReference>
<organism evidence="13 14">
    <name type="scientific">Clytia hemisphaerica</name>
    <dbReference type="NCBI Taxonomy" id="252671"/>
    <lineage>
        <taxon>Eukaryota</taxon>
        <taxon>Metazoa</taxon>
        <taxon>Cnidaria</taxon>
        <taxon>Hydrozoa</taxon>
        <taxon>Hydroidolina</taxon>
        <taxon>Leptothecata</taxon>
        <taxon>Obeliida</taxon>
        <taxon>Clytiidae</taxon>
        <taxon>Clytia</taxon>
    </lineage>
</organism>
<evidence type="ECO:0000256" key="3">
    <source>
        <dbReference type="ARBA" id="ARBA00022491"/>
    </source>
</evidence>
<feature type="domain" description="BHLH" evidence="12">
    <location>
        <begin position="45"/>
        <end position="96"/>
    </location>
</feature>
<feature type="region of interest" description="Disordered" evidence="11">
    <location>
        <begin position="176"/>
        <end position="198"/>
    </location>
</feature>
<evidence type="ECO:0000313" key="13">
    <source>
        <dbReference type="EnsemblMetazoa" id="CLYHEMP016680.1"/>
    </source>
</evidence>
<keyword evidence="6" id="KW-0238">DNA-binding</keyword>
<dbReference type="SMART" id="SM00353">
    <property type="entry name" value="HLH"/>
    <property type="match status" value="1"/>
</dbReference>
<dbReference type="SUPFAM" id="SSF47459">
    <property type="entry name" value="HLH, helix-loop-helix DNA-binding domain"/>
    <property type="match status" value="1"/>
</dbReference>
<dbReference type="GO" id="GO:0090575">
    <property type="term" value="C:RNA polymerase II transcription regulator complex"/>
    <property type="evidence" value="ECO:0007669"/>
    <property type="project" value="TreeGrafter"/>
</dbReference>
<dbReference type="AlphaFoldDB" id="A0A7M5X440"/>
<evidence type="ECO:0000256" key="10">
    <source>
        <dbReference type="ARBA" id="ARBA00029944"/>
    </source>
</evidence>
<dbReference type="GeneID" id="136803341"/>
<dbReference type="InterPro" id="IPR011598">
    <property type="entry name" value="bHLH_dom"/>
</dbReference>
<dbReference type="FunFam" id="4.10.280.10:FF:000023">
    <property type="entry name" value="MAX isoform 13"/>
    <property type="match status" value="1"/>
</dbReference>
<dbReference type="RefSeq" id="XP_066916156.1">
    <property type="nucleotide sequence ID" value="XM_067060055.1"/>
</dbReference>
<sequence length="198" mass="22397">MKKRFLKTCSRYVWSKMMSDEEKIDISGEEDEDGSGPQTFATLAEKRAHHNALERKRRDHIKESFSGLRDSIPSLEGEKSSRAQILHKATEHIQYMRRKNHAHQTDIDELKRHNMILDQQVRELENSRATGTVTIDATAAALLGSASELLLNTSDDKSMNSSSETVVKTEPVLIERPNNAGDHDDYTIAPKKAKVEPE</sequence>
<evidence type="ECO:0000256" key="9">
    <source>
        <dbReference type="ARBA" id="ARBA00023242"/>
    </source>
</evidence>
<dbReference type="PANTHER" id="PTHR10328:SF3">
    <property type="entry name" value="PROTEIN MAX"/>
    <property type="match status" value="1"/>
</dbReference>
<dbReference type="Gene3D" id="4.10.280.10">
    <property type="entry name" value="Helix-loop-helix DNA-binding domain"/>
    <property type="match status" value="1"/>
</dbReference>
<dbReference type="PANTHER" id="PTHR10328">
    <property type="entry name" value="PROTEIN MAX MYC-ASSOCIATED FACTOR X"/>
    <property type="match status" value="1"/>
</dbReference>
<dbReference type="CDD" id="cd11406">
    <property type="entry name" value="bHLHzip_Max"/>
    <property type="match status" value="1"/>
</dbReference>
<keyword evidence="14" id="KW-1185">Reference proteome</keyword>
<evidence type="ECO:0000256" key="2">
    <source>
        <dbReference type="ARBA" id="ARBA00017633"/>
    </source>
</evidence>
<evidence type="ECO:0000256" key="6">
    <source>
        <dbReference type="ARBA" id="ARBA00023125"/>
    </source>
</evidence>
<evidence type="ECO:0000256" key="1">
    <source>
        <dbReference type="ARBA" id="ARBA00007628"/>
    </source>
</evidence>
<reference evidence="13" key="1">
    <citation type="submission" date="2021-01" db="UniProtKB">
        <authorList>
            <consortium name="EnsemblMetazoa"/>
        </authorList>
    </citation>
    <scope>IDENTIFICATION</scope>
</reference>
<evidence type="ECO:0000256" key="7">
    <source>
        <dbReference type="ARBA" id="ARBA00023159"/>
    </source>
</evidence>
<keyword evidence="8" id="KW-0804">Transcription</keyword>
<keyword evidence="4" id="KW-0597">Phosphoprotein</keyword>
<keyword evidence="7" id="KW-0010">Activator</keyword>
<evidence type="ECO:0000256" key="11">
    <source>
        <dbReference type="SAM" id="MobiDB-lite"/>
    </source>
</evidence>
<dbReference type="GO" id="GO:0003700">
    <property type="term" value="F:DNA-binding transcription factor activity"/>
    <property type="evidence" value="ECO:0007669"/>
    <property type="project" value="TreeGrafter"/>
</dbReference>
<keyword evidence="5" id="KW-0805">Transcription regulation</keyword>
<dbReference type="PROSITE" id="PS50888">
    <property type="entry name" value="BHLH"/>
    <property type="match status" value="1"/>
</dbReference>
<dbReference type="EnsemblMetazoa" id="CLYHEMT016680.1">
    <property type="protein sequence ID" value="CLYHEMP016680.1"/>
    <property type="gene ID" value="CLYHEMG016680"/>
</dbReference>
<keyword evidence="3" id="KW-0678">Repressor</keyword>